<evidence type="ECO:0000256" key="6">
    <source>
        <dbReference type="ARBA" id="ARBA00023002"/>
    </source>
</evidence>
<keyword evidence="5 10" id="KW-1133">Transmembrane helix</keyword>
<evidence type="ECO:0000313" key="12">
    <source>
        <dbReference type="EMBL" id="KAI3428018.1"/>
    </source>
</evidence>
<sequence length="398" mass="40197">MLLSALARPLCGPQVSPRYTAAQRRPASHPGRLLRCAAASEDEAGTAEGRESAVDLPPLKQMPYRAIAGLAAVGLAGTAYLTAVKVLNLTPACPLNLTGSAGVGGGCGDILSSRYSTLFGVVPLAAMGMLAYGGVAAVALAGARFSAAGAAAAAAAWAKHTSPAGEPEEAPEVSAAQVEGEAPFRTGVLAGGLALASCSSFLLRILATEFEGQLCPWCLGSAALSFGIAALAISGLRARELEEAAAPGAGVVATTLLLLSLGLGNPDLSLASAGYDLDYNLPAVSTQSAPGAVSLAQRLRDSGARMYGAFWCSHCYDQKQSFGAEAMEAFPYVECYPEGLHKDTKIAAVCETAPGGLTGFPTWIIGGEQLVGEQSFEQLEAALARAQAATAAAPAPAS</sequence>
<dbReference type="Proteomes" id="UP001055712">
    <property type="component" value="Unassembled WGS sequence"/>
</dbReference>
<dbReference type="Gene3D" id="1.20.1440.130">
    <property type="entry name" value="VKOR domain"/>
    <property type="match status" value="1"/>
</dbReference>
<evidence type="ECO:0000256" key="1">
    <source>
        <dbReference type="ARBA" id="ARBA00004141"/>
    </source>
</evidence>
<protein>
    <recommendedName>
        <fullName evidence="11">Vitamin K epoxide reductase domain-containing protein</fullName>
    </recommendedName>
</protein>
<feature type="transmembrane region" description="Helical" evidence="10">
    <location>
        <begin position="118"/>
        <end position="141"/>
    </location>
</feature>
<dbReference type="SMART" id="SM00756">
    <property type="entry name" value="VKc"/>
    <property type="match status" value="1"/>
</dbReference>
<keyword evidence="8" id="KW-1015">Disulfide bond</keyword>
<evidence type="ECO:0000256" key="8">
    <source>
        <dbReference type="ARBA" id="ARBA00023157"/>
    </source>
</evidence>
<dbReference type="GO" id="GO:0016020">
    <property type="term" value="C:membrane"/>
    <property type="evidence" value="ECO:0007669"/>
    <property type="project" value="UniProtKB-SubCell"/>
</dbReference>
<organism evidence="12 13">
    <name type="scientific">Chlorella vulgaris</name>
    <name type="common">Green alga</name>
    <dbReference type="NCBI Taxonomy" id="3077"/>
    <lineage>
        <taxon>Eukaryota</taxon>
        <taxon>Viridiplantae</taxon>
        <taxon>Chlorophyta</taxon>
        <taxon>core chlorophytes</taxon>
        <taxon>Trebouxiophyceae</taxon>
        <taxon>Chlorellales</taxon>
        <taxon>Chlorellaceae</taxon>
        <taxon>Chlorella clade</taxon>
        <taxon>Chlorella</taxon>
    </lineage>
</organism>
<dbReference type="OrthoDB" id="343052at2759"/>
<keyword evidence="9" id="KW-0676">Redox-active center</keyword>
<dbReference type="GO" id="GO:0016491">
    <property type="term" value="F:oxidoreductase activity"/>
    <property type="evidence" value="ECO:0007669"/>
    <property type="project" value="UniProtKB-KW"/>
</dbReference>
<evidence type="ECO:0000256" key="7">
    <source>
        <dbReference type="ARBA" id="ARBA00023136"/>
    </source>
</evidence>
<dbReference type="PANTHER" id="PTHR34573:SF1">
    <property type="entry name" value="VITAMIN K EPOXIDE REDUCTASE DOMAIN-CONTAINING PROTEIN"/>
    <property type="match status" value="1"/>
</dbReference>
<comment type="subcellular location">
    <subcellularLocation>
        <location evidence="1">Membrane</location>
        <topology evidence="1">Multi-pass membrane protein</topology>
    </subcellularLocation>
</comment>
<proteinExistence type="inferred from homology"/>
<evidence type="ECO:0000259" key="11">
    <source>
        <dbReference type="SMART" id="SM00756"/>
    </source>
</evidence>
<comment type="similarity">
    <text evidence="2">Belongs to the VKOR family.</text>
</comment>
<dbReference type="InterPro" id="IPR036249">
    <property type="entry name" value="Thioredoxin-like_sf"/>
</dbReference>
<accession>A0A9D4TKG0</accession>
<reference evidence="12" key="1">
    <citation type="journal article" date="2019" name="Plant J.">
        <title>Chlorella vulgaris genome assembly and annotation reveals the molecular basis for metabolic acclimation to high light conditions.</title>
        <authorList>
            <person name="Cecchin M."/>
            <person name="Marcolungo L."/>
            <person name="Rossato M."/>
            <person name="Girolomoni L."/>
            <person name="Cosentino E."/>
            <person name="Cuine S."/>
            <person name="Li-Beisson Y."/>
            <person name="Delledonne M."/>
            <person name="Ballottari M."/>
        </authorList>
    </citation>
    <scope>NUCLEOTIDE SEQUENCE</scope>
    <source>
        <strain evidence="12">211/11P</strain>
    </source>
</reference>
<evidence type="ECO:0000313" key="13">
    <source>
        <dbReference type="Proteomes" id="UP001055712"/>
    </source>
</evidence>
<evidence type="ECO:0000256" key="10">
    <source>
        <dbReference type="SAM" id="Phobius"/>
    </source>
</evidence>
<comment type="caution">
    <text evidence="12">The sequence shown here is derived from an EMBL/GenBank/DDBJ whole genome shotgun (WGS) entry which is preliminary data.</text>
</comment>
<dbReference type="AlphaFoldDB" id="A0A9D4TKG0"/>
<evidence type="ECO:0000256" key="4">
    <source>
        <dbReference type="ARBA" id="ARBA00022719"/>
    </source>
</evidence>
<dbReference type="PANTHER" id="PTHR34573">
    <property type="entry name" value="VKC DOMAIN-CONTAINING PROTEIN"/>
    <property type="match status" value="1"/>
</dbReference>
<evidence type="ECO:0000256" key="5">
    <source>
        <dbReference type="ARBA" id="ARBA00022989"/>
    </source>
</evidence>
<keyword evidence="7 10" id="KW-0472">Membrane</keyword>
<evidence type="ECO:0000256" key="9">
    <source>
        <dbReference type="ARBA" id="ARBA00023284"/>
    </source>
</evidence>
<dbReference type="EMBL" id="SIDB01000009">
    <property type="protein sequence ID" value="KAI3428018.1"/>
    <property type="molecule type" value="Genomic_DNA"/>
</dbReference>
<name>A0A9D4TKG0_CHLVU</name>
<keyword evidence="6" id="KW-0560">Oxidoreductase</keyword>
<reference evidence="12" key="2">
    <citation type="submission" date="2020-11" db="EMBL/GenBank/DDBJ databases">
        <authorList>
            <person name="Cecchin M."/>
            <person name="Marcolungo L."/>
            <person name="Rossato M."/>
            <person name="Girolomoni L."/>
            <person name="Cosentino E."/>
            <person name="Cuine S."/>
            <person name="Li-Beisson Y."/>
            <person name="Delledonne M."/>
            <person name="Ballottari M."/>
        </authorList>
    </citation>
    <scope>NUCLEOTIDE SEQUENCE</scope>
    <source>
        <strain evidence="12">211/11P</strain>
        <tissue evidence="12">Whole cell</tissue>
    </source>
</reference>
<gene>
    <name evidence="12" type="ORF">D9Q98_006404</name>
</gene>
<evidence type="ECO:0000256" key="3">
    <source>
        <dbReference type="ARBA" id="ARBA00022692"/>
    </source>
</evidence>
<dbReference type="SUPFAM" id="SSF52833">
    <property type="entry name" value="Thioredoxin-like"/>
    <property type="match status" value="1"/>
</dbReference>
<dbReference type="Pfam" id="PF07884">
    <property type="entry name" value="VKOR"/>
    <property type="match status" value="1"/>
</dbReference>
<feature type="domain" description="Vitamin K epoxide reductase" evidence="11">
    <location>
        <begin position="60"/>
        <end position="236"/>
    </location>
</feature>
<keyword evidence="4" id="KW-0874">Quinone</keyword>
<keyword evidence="3 10" id="KW-0812">Transmembrane</keyword>
<keyword evidence="13" id="KW-1185">Reference proteome</keyword>
<dbReference type="InterPro" id="IPR038354">
    <property type="entry name" value="VKOR_sf"/>
</dbReference>
<dbReference type="GO" id="GO:0048038">
    <property type="term" value="F:quinone binding"/>
    <property type="evidence" value="ECO:0007669"/>
    <property type="project" value="UniProtKB-KW"/>
</dbReference>
<evidence type="ECO:0000256" key="2">
    <source>
        <dbReference type="ARBA" id="ARBA00006214"/>
    </source>
</evidence>
<dbReference type="InterPro" id="IPR012932">
    <property type="entry name" value="VKOR"/>
</dbReference>
<dbReference type="Gene3D" id="3.40.30.10">
    <property type="entry name" value="Glutaredoxin"/>
    <property type="match status" value="1"/>
</dbReference>